<dbReference type="SUPFAM" id="SSF51126">
    <property type="entry name" value="Pectin lyase-like"/>
    <property type="match status" value="1"/>
</dbReference>
<gene>
    <name evidence="2" type="ORF">HB943_01130</name>
</gene>
<accession>A0A841Z1V6</accession>
<dbReference type="AlphaFoldDB" id="A0A841Z1V6"/>
<dbReference type="Gene3D" id="2.160.20.10">
    <property type="entry name" value="Single-stranded right-handed beta-helix, Pectin lyase-like"/>
    <property type="match status" value="1"/>
</dbReference>
<organism evidence="2 3">
    <name type="scientific">Listeria weihenstephanensis</name>
    <dbReference type="NCBI Taxonomy" id="1006155"/>
    <lineage>
        <taxon>Bacteria</taxon>
        <taxon>Bacillati</taxon>
        <taxon>Bacillota</taxon>
        <taxon>Bacilli</taxon>
        <taxon>Bacillales</taxon>
        <taxon>Listeriaceae</taxon>
        <taxon>Listeria</taxon>
    </lineage>
</organism>
<dbReference type="RefSeq" id="WP_185424007.1">
    <property type="nucleotide sequence ID" value="NZ_JAARRL010000001.1"/>
</dbReference>
<proteinExistence type="predicted"/>
<dbReference type="InterPro" id="IPR011050">
    <property type="entry name" value="Pectin_lyase_fold/virulence"/>
</dbReference>
<dbReference type="Proteomes" id="UP000564536">
    <property type="component" value="Unassembled WGS sequence"/>
</dbReference>
<dbReference type="InterPro" id="IPR012334">
    <property type="entry name" value="Pectin_lyas_fold"/>
</dbReference>
<evidence type="ECO:0000259" key="1">
    <source>
        <dbReference type="Pfam" id="PF12708"/>
    </source>
</evidence>
<evidence type="ECO:0000313" key="2">
    <source>
        <dbReference type="EMBL" id="MBC1499185.1"/>
    </source>
</evidence>
<dbReference type="EMBL" id="JAARRL010000001">
    <property type="protein sequence ID" value="MBC1499185.1"/>
    <property type="molecule type" value="Genomic_DNA"/>
</dbReference>
<reference evidence="2 3" key="1">
    <citation type="submission" date="2020-03" db="EMBL/GenBank/DDBJ databases">
        <title>Soil Listeria distribution.</title>
        <authorList>
            <person name="Liao J."/>
            <person name="Wiedmann M."/>
        </authorList>
    </citation>
    <scope>NUCLEOTIDE SEQUENCE [LARGE SCALE GENOMIC DNA]</scope>
    <source>
        <strain evidence="2 3">FSL L7-1523</strain>
    </source>
</reference>
<name>A0A841Z1V6_9LIST</name>
<dbReference type="InterPro" id="IPR024535">
    <property type="entry name" value="RHGA/B-epi-like_pectate_lyase"/>
</dbReference>
<evidence type="ECO:0000313" key="3">
    <source>
        <dbReference type="Proteomes" id="UP000564536"/>
    </source>
</evidence>
<feature type="domain" description="Rhamnogalacturonase A/B/Epimerase-like pectate lyase" evidence="1">
    <location>
        <begin position="7"/>
        <end position="94"/>
    </location>
</feature>
<comment type="caution">
    <text evidence="2">The sequence shown here is derived from an EMBL/GenBank/DDBJ whole genome shotgun (WGS) entry which is preliminary data.</text>
</comment>
<sequence length="442" mass="48032">MNIKAGFINILDCDAKVDGYSDDTEGINLAMKMMAANGGGTVIFPAGNIRISSPIIIPDSGIRIQTASSYLTRITPLDNFEGDKILYFKNKRDGNKGIHIDDGLFINCNSKKAHGIYVENGYDQFSFRNVEIRNLHPDYVGFHFVCEQSALTVGQTILLENCFVEHGSGVGNAACYSFDKYQEINLIGCKAFANKANTKLDKVSELSSTGFQFVDCRGVTMTGCSAAFAHNAIVFTANTRNAIGLTVMGQTNESIADKALKTDAVGTLKVSHVTVLPIRAQNGTGKYDLNKLVLSTVFSSNEAVELNASSFQNMIFTALKEAVTGSTSKNTIITSANALKNGTTFNDCIEIDADENPNIVFKNKDQAMIRVNYKNTGELVIQKYDMSTKIWSDTFKILPSFANNYTGLIVPYRVDGVNKMGQIKVGAIDSAGTGHRALMIPN</sequence>
<protein>
    <recommendedName>
        <fullName evidence="1">Rhamnogalacturonase A/B/Epimerase-like pectate lyase domain-containing protein</fullName>
    </recommendedName>
</protein>
<dbReference type="Pfam" id="PF12708">
    <property type="entry name" value="Pect-lyase_RHGA_epim"/>
    <property type="match status" value="1"/>
</dbReference>